<proteinExistence type="predicted"/>
<keyword evidence="2" id="KW-1185">Reference proteome</keyword>
<organism evidence="1 2">
    <name type="scientific">Spongiibacter thalassae</name>
    <dbReference type="NCBI Taxonomy" id="2721624"/>
    <lineage>
        <taxon>Bacteria</taxon>
        <taxon>Pseudomonadati</taxon>
        <taxon>Pseudomonadota</taxon>
        <taxon>Gammaproteobacteria</taxon>
        <taxon>Cellvibrionales</taxon>
        <taxon>Spongiibacteraceae</taxon>
        <taxon>Spongiibacter</taxon>
    </lineage>
</organism>
<reference evidence="1 2" key="1">
    <citation type="submission" date="2020-04" db="EMBL/GenBank/DDBJ databases">
        <authorList>
            <person name="Yoon J."/>
        </authorList>
    </citation>
    <scope>NUCLEOTIDE SEQUENCE [LARGE SCALE GENOMIC DNA]</scope>
    <source>
        <strain evidence="1 2">KMU-166</strain>
    </source>
</reference>
<dbReference type="EMBL" id="JAAWWK010000002">
    <property type="protein sequence ID" value="NKI17391.1"/>
    <property type="molecule type" value="Genomic_DNA"/>
</dbReference>
<evidence type="ECO:0000313" key="1">
    <source>
        <dbReference type="EMBL" id="NKI17391.1"/>
    </source>
</evidence>
<comment type="caution">
    <text evidence="1">The sequence shown here is derived from an EMBL/GenBank/DDBJ whole genome shotgun (WGS) entry which is preliminary data.</text>
</comment>
<evidence type="ECO:0000313" key="2">
    <source>
        <dbReference type="Proteomes" id="UP000765845"/>
    </source>
</evidence>
<evidence type="ECO:0008006" key="3">
    <source>
        <dbReference type="Google" id="ProtNLM"/>
    </source>
</evidence>
<accession>A0ABX1GE07</accession>
<dbReference type="Proteomes" id="UP000765845">
    <property type="component" value="Unassembled WGS sequence"/>
</dbReference>
<sequence>MKASKRTKWIEIEYWDCGIDSHTHRTEAVASACIEKQEKRSPLPDKKTRYKRQVYAARRVLEGDTFTKVGKDLGISGGRVSQIFDKTMRMARHPSRLDVDTIPEGNYWELKHLRENKEFWLRQIQKMADLWGV</sequence>
<gene>
    <name evidence="1" type="ORF">HCU74_08175</name>
</gene>
<dbReference type="RefSeq" id="WP_168449890.1">
    <property type="nucleotide sequence ID" value="NZ_JAAWWK010000002.1"/>
</dbReference>
<name>A0ABX1GE07_9GAMM</name>
<protein>
    <recommendedName>
        <fullName evidence="3">RNA polymerase sigma-70 region 4 domain-containing protein</fullName>
    </recommendedName>
</protein>